<name>A0A8S0YPY3_ARCPL</name>
<dbReference type="PANTHER" id="PTHR43142">
    <property type="entry name" value="CARBOXYLIC ESTER HYDROLASE"/>
    <property type="match status" value="1"/>
</dbReference>
<reference evidence="6 7" key="1">
    <citation type="submission" date="2020-04" db="EMBL/GenBank/DDBJ databases">
        <authorList>
            <person name="Wallbank WR R."/>
            <person name="Pardo Diaz C."/>
            <person name="Kozak K."/>
            <person name="Martin S."/>
            <person name="Jiggins C."/>
            <person name="Moest M."/>
            <person name="Warren A I."/>
            <person name="Byers J.R.P. K."/>
            <person name="Montejo-Kovacevich G."/>
            <person name="Yen C E."/>
        </authorList>
    </citation>
    <scope>NUCLEOTIDE SEQUENCE [LARGE SCALE GENOMIC DNA]</scope>
</reference>
<keyword evidence="2" id="KW-0719">Serine esterase</keyword>
<gene>
    <name evidence="6" type="ORF">APLA_LOCUS978</name>
</gene>
<sequence>MLNAINSSCCIFLILQNDTSLHNKNVIIDVGEGTIKGLKAPDGEYYMYLGIPYAKVDESNYFGSGSAQALTVLHDPDKLAPLKMARYIGLETDDIEKAVSYLSTVKTNLVINAAAKLNIQFKPCVETLFDDVEPFIENSWIDAKVPKVKNMSIIIGFTNLEMAPLYTQDEKYFNNLSILNKSLAQVFDKEKIRDSKDIIAHFYFGDEKIGSNVKWDIIRFASDFTYIHPIHRTLKKYLENGAGPIYFYMFSYVGSRNTVVTSSYDELDSSRLCCASHNDDLDYLFSIQNKPALTEADTLTMQRMTRMWTNFAKYSNPTPVINEVLPVLWEPVTKNTYIYLNIDTKLALGKRPLHRRMAFWDLFYDHKKLSQTSYEDD</sequence>
<protein>
    <recommendedName>
        <fullName evidence="5">Carboxylesterase type B domain-containing protein</fullName>
    </recommendedName>
</protein>
<feature type="domain" description="Carboxylesterase type B" evidence="5">
    <location>
        <begin position="64"/>
        <end position="360"/>
    </location>
</feature>
<evidence type="ECO:0000256" key="3">
    <source>
        <dbReference type="ARBA" id="ARBA00022801"/>
    </source>
</evidence>
<proteinExistence type="inferred from homology"/>
<dbReference type="EMBL" id="CADEBD010000049">
    <property type="protein sequence ID" value="CAB3221758.1"/>
    <property type="molecule type" value="Genomic_DNA"/>
</dbReference>
<dbReference type="InterPro" id="IPR002018">
    <property type="entry name" value="CarbesteraseB"/>
</dbReference>
<keyword evidence="4" id="KW-0325">Glycoprotein</keyword>
<dbReference type="PANTHER" id="PTHR43142:SF1">
    <property type="entry name" value="CARBOXYLIC ESTER HYDROLASE"/>
    <property type="match status" value="1"/>
</dbReference>
<evidence type="ECO:0000313" key="6">
    <source>
        <dbReference type="EMBL" id="CAB3221758.1"/>
    </source>
</evidence>
<evidence type="ECO:0000259" key="5">
    <source>
        <dbReference type="Pfam" id="PF00135"/>
    </source>
</evidence>
<evidence type="ECO:0000256" key="4">
    <source>
        <dbReference type="ARBA" id="ARBA00023180"/>
    </source>
</evidence>
<keyword evidence="3" id="KW-0378">Hydrolase</keyword>
<comment type="similarity">
    <text evidence="1">Belongs to the type-B carboxylesterase/lipase family.</text>
</comment>
<dbReference type="AlphaFoldDB" id="A0A8S0YPY3"/>
<dbReference type="SUPFAM" id="SSF53474">
    <property type="entry name" value="alpha/beta-Hydrolases"/>
    <property type="match status" value="1"/>
</dbReference>
<dbReference type="Gene3D" id="3.40.50.1820">
    <property type="entry name" value="alpha/beta hydrolase"/>
    <property type="match status" value="1"/>
</dbReference>
<dbReference type="OrthoDB" id="10033309at2759"/>
<accession>A0A8S0YPY3</accession>
<evidence type="ECO:0000256" key="2">
    <source>
        <dbReference type="ARBA" id="ARBA00022487"/>
    </source>
</evidence>
<dbReference type="Pfam" id="PF00135">
    <property type="entry name" value="COesterase"/>
    <property type="match status" value="1"/>
</dbReference>
<evidence type="ECO:0000256" key="1">
    <source>
        <dbReference type="ARBA" id="ARBA00005964"/>
    </source>
</evidence>
<dbReference type="Proteomes" id="UP000494256">
    <property type="component" value="Unassembled WGS sequence"/>
</dbReference>
<evidence type="ECO:0000313" key="7">
    <source>
        <dbReference type="Proteomes" id="UP000494256"/>
    </source>
</evidence>
<dbReference type="GO" id="GO:0052689">
    <property type="term" value="F:carboxylic ester hydrolase activity"/>
    <property type="evidence" value="ECO:0007669"/>
    <property type="project" value="UniProtKB-KW"/>
</dbReference>
<comment type="caution">
    <text evidence="6">The sequence shown here is derived from an EMBL/GenBank/DDBJ whole genome shotgun (WGS) entry which is preliminary data.</text>
</comment>
<dbReference type="InterPro" id="IPR029058">
    <property type="entry name" value="AB_hydrolase_fold"/>
</dbReference>
<organism evidence="6 7">
    <name type="scientific">Arctia plantaginis</name>
    <name type="common">Wood tiger moth</name>
    <name type="synonym">Phalaena plantaginis</name>
    <dbReference type="NCBI Taxonomy" id="874455"/>
    <lineage>
        <taxon>Eukaryota</taxon>
        <taxon>Metazoa</taxon>
        <taxon>Ecdysozoa</taxon>
        <taxon>Arthropoda</taxon>
        <taxon>Hexapoda</taxon>
        <taxon>Insecta</taxon>
        <taxon>Pterygota</taxon>
        <taxon>Neoptera</taxon>
        <taxon>Endopterygota</taxon>
        <taxon>Lepidoptera</taxon>
        <taxon>Glossata</taxon>
        <taxon>Ditrysia</taxon>
        <taxon>Noctuoidea</taxon>
        <taxon>Erebidae</taxon>
        <taxon>Arctiinae</taxon>
        <taxon>Arctia</taxon>
    </lineage>
</organism>